<name>A0A1R3KW69_COCAP</name>
<accession>A0A1R3KW69</accession>
<organism evidence="2 3">
    <name type="scientific">Corchorus capsularis</name>
    <name type="common">Jute</name>
    <dbReference type="NCBI Taxonomy" id="210143"/>
    <lineage>
        <taxon>Eukaryota</taxon>
        <taxon>Viridiplantae</taxon>
        <taxon>Streptophyta</taxon>
        <taxon>Embryophyta</taxon>
        <taxon>Tracheophyta</taxon>
        <taxon>Spermatophyta</taxon>
        <taxon>Magnoliopsida</taxon>
        <taxon>eudicotyledons</taxon>
        <taxon>Gunneridae</taxon>
        <taxon>Pentapetalae</taxon>
        <taxon>rosids</taxon>
        <taxon>malvids</taxon>
        <taxon>Malvales</taxon>
        <taxon>Malvaceae</taxon>
        <taxon>Grewioideae</taxon>
        <taxon>Apeibeae</taxon>
        <taxon>Corchorus</taxon>
    </lineage>
</organism>
<proteinExistence type="predicted"/>
<evidence type="ECO:0000256" key="1">
    <source>
        <dbReference type="SAM" id="Phobius"/>
    </source>
</evidence>
<keyword evidence="1" id="KW-1133">Transmembrane helix</keyword>
<reference evidence="2 3" key="1">
    <citation type="submission" date="2013-09" db="EMBL/GenBank/DDBJ databases">
        <title>Corchorus capsularis genome sequencing.</title>
        <authorList>
            <person name="Alam M."/>
            <person name="Haque M.S."/>
            <person name="Islam M.S."/>
            <person name="Emdad E.M."/>
            <person name="Islam M.M."/>
            <person name="Ahmed B."/>
            <person name="Halim A."/>
            <person name="Hossen Q.M.M."/>
            <person name="Hossain M.Z."/>
            <person name="Ahmed R."/>
            <person name="Khan M.M."/>
            <person name="Islam R."/>
            <person name="Rashid M.M."/>
            <person name="Khan S.A."/>
            <person name="Rahman M.S."/>
            <person name="Alam M."/>
        </authorList>
    </citation>
    <scope>NUCLEOTIDE SEQUENCE [LARGE SCALE GENOMIC DNA]</scope>
    <source>
        <strain evidence="3">cv. CVL-1</strain>
        <tissue evidence="2">Whole seedling</tissue>
    </source>
</reference>
<gene>
    <name evidence="2" type="ORF">CCACVL1_00589</name>
</gene>
<keyword evidence="1" id="KW-0812">Transmembrane</keyword>
<dbReference type="Proteomes" id="UP000188268">
    <property type="component" value="Unassembled WGS sequence"/>
</dbReference>
<dbReference type="Gramene" id="OMP11269">
    <property type="protein sequence ID" value="OMP11269"/>
    <property type="gene ID" value="CCACVL1_00589"/>
</dbReference>
<dbReference type="AlphaFoldDB" id="A0A1R3KW69"/>
<sequence>KLATYSWNSYQTVINLNYWTIALMTAAVAMDLLP</sequence>
<evidence type="ECO:0000313" key="2">
    <source>
        <dbReference type="EMBL" id="OMP11269.1"/>
    </source>
</evidence>
<comment type="caution">
    <text evidence="2">The sequence shown here is derived from an EMBL/GenBank/DDBJ whole genome shotgun (WGS) entry which is preliminary data.</text>
</comment>
<dbReference type="EMBL" id="AWWV01001426">
    <property type="protein sequence ID" value="OMP11269.1"/>
    <property type="molecule type" value="Genomic_DNA"/>
</dbReference>
<feature type="non-terminal residue" evidence="2">
    <location>
        <position position="1"/>
    </location>
</feature>
<protein>
    <submittedName>
        <fullName evidence="2">Uncharacterized protein</fullName>
    </submittedName>
</protein>
<keyword evidence="1" id="KW-0472">Membrane</keyword>
<feature type="transmembrane region" description="Helical" evidence="1">
    <location>
        <begin position="16"/>
        <end position="33"/>
    </location>
</feature>
<keyword evidence="3" id="KW-1185">Reference proteome</keyword>
<evidence type="ECO:0000313" key="3">
    <source>
        <dbReference type="Proteomes" id="UP000188268"/>
    </source>
</evidence>